<name>A0A942YB05_9BACI</name>
<gene>
    <name evidence="6" type="ORF">KHB02_005545</name>
    <name evidence="5" type="ORF">KHB02_21330</name>
</gene>
<evidence type="ECO:0000313" key="6">
    <source>
        <dbReference type="EMBL" id="MCH6264986.1"/>
    </source>
</evidence>
<evidence type="ECO:0000313" key="7">
    <source>
        <dbReference type="Proteomes" id="UP000677265"/>
    </source>
</evidence>
<evidence type="ECO:0000256" key="1">
    <source>
        <dbReference type="ARBA" id="ARBA00001946"/>
    </source>
</evidence>
<evidence type="ECO:0000313" key="5">
    <source>
        <dbReference type="EMBL" id="MBS4183938.1"/>
    </source>
</evidence>
<dbReference type="EMBL" id="JAGYPE010000004">
    <property type="protein sequence ID" value="MBS4183938.1"/>
    <property type="molecule type" value="Genomic_DNA"/>
</dbReference>
<keyword evidence="7" id="KW-1185">Reference proteome</keyword>
<dbReference type="SUPFAM" id="SSF56784">
    <property type="entry name" value="HAD-like"/>
    <property type="match status" value="1"/>
</dbReference>
<evidence type="ECO:0000256" key="4">
    <source>
        <dbReference type="ARBA" id="ARBA00022842"/>
    </source>
</evidence>
<dbReference type="Gene3D" id="3.40.50.1000">
    <property type="entry name" value="HAD superfamily/HAD-like"/>
    <property type="match status" value="1"/>
</dbReference>
<keyword evidence="2" id="KW-0479">Metal-binding</keyword>
<dbReference type="PANTHER" id="PTHR46470:SF2">
    <property type="entry name" value="GLYCERALDEHYDE 3-PHOSPHATE PHOSPHATASE"/>
    <property type="match status" value="1"/>
</dbReference>
<protein>
    <submittedName>
        <fullName evidence="5">HAD family hydrolase</fullName>
    </submittedName>
</protein>
<accession>A0A942YB05</accession>
<comment type="caution">
    <text evidence="5">The sequence shown here is derived from an EMBL/GenBank/DDBJ whole genome shotgun (WGS) entry which is preliminary data.</text>
</comment>
<dbReference type="PANTHER" id="PTHR46470">
    <property type="entry name" value="N-ACYLNEURAMINATE-9-PHOSPHATASE"/>
    <property type="match status" value="1"/>
</dbReference>
<dbReference type="Pfam" id="PF00702">
    <property type="entry name" value="Hydrolase"/>
    <property type="match status" value="1"/>
</dbReference>
<dbReference type="PRINTS" id="PR00413">
    <property type="entry name" value="HADHALOGNASE"/>
</dbReference>
<dbReference type="GO" id="GO:0046872">
    <property type="term" value="F:metal ion binding"/>
    <property type="evidence" value="ECO:0007669"/>
    <property type="project" value="UniProtKB-KW"/>
</dbReference>
<evidence type="ECO:0000256" key="2">
    <source>
        <dbReference type="ARBA" id="ARBA00022723"/>
    </source>
</evidence>
<dbReference type="InterPro" id="IPR036412">
    <property type="entry name" value="HAD-like_sf"/>
</dbReference>
<comment type="cofactor">
    <cofactor evidence="1">
        <name>Mg(2+)</name>
        <dbReference type="ChEBI" id="CHEBI:18420"/>
    </cofactor>
</comment>
<dbReference type="InterPro" id="IPR006439">
    <property type="entry name" value="HAD-SF_hydro_IA"/>
</dbReference>
<organism evidence="5">
    <name type="scientific">Neobacillus citreus</name>
    <dbReference type="NCBI Taxonomy" id="2833578"/>
    <lineage>
        <taxon>Bacteria</taxon>
        <taxon>Bacillati</taxon>
        <taxon>Bacillota</taxon>
        <taxon>Bacilli</taxon>
        <taxon>Bacillales</taxon>
        <taxon>Bacillaceae</taxon>
        <taxon>Neobacillus</taxon>
    </lineage>
</organism>
<dbReference type="SFLD" id="SFLDS00003">
    <property type="entry name" value="Haloacid_Dehalogenase"/>
    <property type="match status" value="1"/>
</dbReference>
<dbReference type="EMBL" id="JAGYPE020000006">
    <property type="protein sequence ID" value="MCH6264986.1"/>
    <property type="molecule type" value="Genomic_DNA"/>
</dbReference>
<keyword evidence="4" id="KW-0460">Magnesium</keyword>
<dbReference type="AlphaFoldDB" id="A0A942YB05"/>
<dbReference type="InterPro" id="IPR051400">
    <property type="entry name" value="HAD-like_hydrolase"/>
</dbReference>
<keyword evidence="3 5" id="KW-0378">Hydrolase</keyword>
<proteinExistence type="predicted"/>
<dbReference type="RefSeq" id="WP_213143867.1">
    <property type="nucleotide sequence ID" value="NZ_JAGYPE020000006.1"/>
</dbReference>
<dbReference type="SFLD" id="SFLDG01129">
    <property type="entry name" value="C1.5:_HAD__Beta-PGM__Phosphata"/>
    <property type="match status" value="1"/>
</dbReference>
<reference evidence="5" key="1">
    <citation type="submission" date="2021-05" db="EMBL/GenBank/DDBJ databases">
        <title>Novel Bacillus species.</title>
        <authorList>
            <person name="Liu G."/>
        </authorList>
    </citation>
    <scope>NUCLEOTIDE SEQUENCE</scope>
    <source>
        <strain evidence="5 7">FJAT-50051</strain>
    </source>
</reference>
<dbReference type="GO" id="GO:0016791">
    <property type="term" value="F:phosphatase activity"/>
    <property type="evidence" value="ECO:0007669"/>
    <property type="project" value="TreeGrafter"/>
</dbReference>
<dbReference type="Gene3D" id="1.10.150.240">
    <property type="entry name" value="Putative phosphatase, domain 2"/>
    <property type="match status" value="1"/>
</dbReference>
<dbReference type="GO" id="GO:0044281">
    <property type="term" value="P:small molecule metabolic process"/>
    <property type="evidence" value="ECO:0007669"/>
    <property type="project" value="UniProtKB-ARBA"/>
</dbReference>
<dbReference type="InterPro" id="IPR023214">
    <property type="entry name" value="HAD_sf"/>
</dbReference>
<dbReference type="Proteomes" id="UP000677265">
    <property type="component" value="Unassembled WGS sequence"/>
</dbReference>
<dbReference type="NCBIfam" id="TIGR01549">
    <property type="entry name" value="HAD-SF-IA-v1"/>
    <property type="match status" value="1"/>
</dbReference>
<sequence length="233" mass="27200">MKAVFFDLDDTLYDQLEPFQIAFDCVFPGVNDFSIVDLFTKSREYSDRVFAQTESGEMTLAQMHRYRMVHAFHDLGRKISDDEADEFQKVYKEHQYKISLIPEMKRILQYLYKKNIPLFITTNGPSAHQRSKINALEIGNWIPSEHIFISSEIGFAKPDKEYFDYVNAKTKTGSTHSYMIGDSFANDIAGAVQAEWNAIWVNTKNRAKSHPHIQPEYEVNTYQQLEDMIRQLF</sequence>
<dbReference type="InterPro" id="IPR023198">
    <property type="entry name" value="PGP-like_dom2"/>
</dbReference>
<evidence type="ECO:0000256" key="3">
    <source>
        <dbReference type="ARBA" id="ARBA00022801"/>
    </source>
</evidence>